<dbReference type="InterPro" id="IPR036322">
    <property type="entry name" value="WD40_repeat_dom_sf"/>
</dbReference>
<dbReference type="SUPFAM" id="SSF50978">
    <property type="entry name" value="WD40 repeat-like"/>
    <property type="match status" value="1"/>
</dbReference>
<dbReference type="InterPro" id="IPR049404">
    <property type="entry name" value="EDC4_C"/>
</dbReference>
<dbReference type="Gene3D" id="2.130.10.10">
    <property type="entry name" value="YVTN repeat-like/Quinoprotein amine dehydrogenase"/>
    <property type="match status" value="1"/>
</dbReference>
<dbReference type="PANTHER" id="PTHR15598">
    <property type="entry name" value="ENHANCER OF MRNA-DECAPPING PROTEIN 4"/>
    <property type="match status" value="1"/>
</dbReference>
<dbReference type="EMBL" id="CATQJA010001382">
    <property type="protein sequence ID" value="CAJ0567034.1"/>
    <property type="molecule type" value="Genomic_DNA"/>
</dbReference>
<evidence type="ECO:0000256" key="3">
    <source>
        <dbReference type="ARBA" id="ARBA00022490"/>
    </source>
</evidence>
<dbReference type="InterPro" id="IPR045152">
    <property type="entry name" value="EDC4-like"/>
</dbReference>
<evidence type="ECO:0000259" key="9">
    <source>
        <dbReference type="Pfam" id="PF21289"/>
    </source>
</evidence>
<feature type="coiled-coil region" evidence="7">
    <location>
        <begin position="488"/>
        <end position="545"/>
    </location>
</feature>
<feature type="non-terminal residue" evidence="10">
    <location>
        <position position="1"/>
    </location>
</feature>
<keyword evidence="5" id="KW-0677">Repeat</keyword>
<dbReference type="Pfam" id="PF21289">
    <property type="entry name" value="EDC4_C"/>
    <property type="match status" value="1"/>
</dbReference>
<name>A0AA36CDK7_9BILA</name>
<proteinExistence type="inferred from homology"/>
<sequence>MGELVSPAGALSPNNFWEKHVLTGADGVLRFKSGRNVVLSIEETRTRERDCARVRTQIISEYKWERRDIGGNLMDVRDTLIAYRNVPADGDVDAVRVMERESKQRQLIKGFRAPTADVAWAPHTPLLGIVDVLGNLYIYQVTPQCQVQKYLNIMYSGQDFQWESPKISWCGYVPDEDDEELHMVAVYEKNRVIIYNLSEIRSPDVVDGYDTTLDKALDIEKAVWRIQVDESKEITAMSISPDATAVAVAVNDGTVLFYMIENEQKIAQTWRPDFGGHVVSQLFFIDNIAAADKSEEQFWKFCVAVGDSGRRIHLFDCENWSCLGRLRLDSPLQGVPLHIHLDRSSRYIIIVDVDGANIFCVELDYSQVYPKFSAVTQIAFCHPLVTAVPFGITFGEQTEDDGGSTFDDEDDGDNDGNKVILHLCGINYKNLVQLDITVERTAQYLPTIDMIDVGQQKEQFAMVPGPSSSTGNGGGLLQIAGAAPLQGITEMRSQLEELNAKVEKLVARADRAEQAELLRRNSTGNEELLRMMQQFKEEMSLREERLIANVNECVQQTRDHTISTVRSSLNENSLSLETQIQANNKHVSEMINQRVHEKMREAIQQLLVPAIERTCGQLFVQLNEHFRLGIEQYLSQLRTLQQATVESATPAPVPSERQLIVQQLHALLQTGNIPAAFEHALNLADEEALLYVLHQVNPDEFFSNDNVLSQAVLLPLLQQLTRDLDRESDLKFRFMEFVLPAISVYDPETALHVPGVLTVLLGELTKLRSRATDQQTRRACHIISRVAENMLNLIKMG</sequence>
<evidence type="ECO:0000256" key="4">
    <source>
        <dbReference type="ARBA" id="ARBA00022574"/>
    </source>
</evidence>
<dbReference type="InterPro" id="IPR044938">
    <property type="entry name" value="EDC4_C_sf"/>
</dbReference>
<gene>
    <name evidence="10" type="ORF">MSPICULIGERA_LOCUS5601</name>
</gene>
<evidence type="ECO:0000256" key="1">
    <source>
        <dbReference type="ARBA" id="ARBA00004201"/>
    </source>
</evidence>
<comment type="similarity">
    <text evidence="2">Belongs to the WD repeat EDC4 family.</text>
</comment>
<dbReference type="AlphaFoldDB" id="A0AA36CDK7"/>
<dbReference type="Gene3D" id="1.10.220.100">
    <property type="entry name" value="conserved c-terminal region of ge- 1"/>
    <property type="match status" value="1"/>
</dbReference>
<evidence type="ECO:0000256" key="6">
    <source>
        <dbReference type="ARBA" id="ARBA00023054"/>
    </source>
</evidence>
<evidence type="ECO:0008006" key="12">
    <source>
        <dbReference type="Google" id="ProtNLM"/>
    </source>
</evidence>
<keyword evidence="6 7" id="KW-0175">Coiled coil</keyword>
<evidence type="ECO:0000256" key="7">
    <source>
        <dbReference type="SAM" id="Coils"/>
    </source>
</evidence>
<accession>A0AA36CDK7</accession>
<evidence type="ECO:0000256" key="2">
    <source>
        <dbReference type="ARBA" id="ARBA00009639"/>
    </source>
</evidence>
<dbReference type="Pfam" id="PF16529">
    <property type="entry name" value="Ge1_WD40"/>
    <property type="match status" value="1"/>
</dbReference>
<dbReference type="GO" id="GO:0031087">
    <property type="term" value="P:deadenylation-independent decapping of nuclear-transcribed mRNA"/>
    <property type="evidence" value="ECO:0007669"/>
    <property type="project" value="InterPro"/>
</dbReference>
<dbReference type="Proteomes" id="UP001177023">
    <property type="component" value="Unassembled WGS sequence"/>
</dbReference>
<protein>
    <recommendedName>
        <fullName evidence="12">Enhancer of mRNA-decapping protein 4</fullName>
    </recommendedName>
</protein>
<evidence type="ECO:0000259" key="8">
    <source>
        <dbReference type="Pfam" id="PF16529"/>
    </source>
</evidence>
<keyword evidence="3" id="KW-0963">Cytoplasm</keyword>
<feature type="domain" description="Enhancer of mRNA-decapping protein 4 WD40 repeat region" evidence="8">
    <location>
        <begin position="53"/>
        <end position="365"/>
    </location>
</feature>
<organism evidence="10 11">
    <name type="scientific">Mesorhabditis spiculigera</name>
    <dbReference type="NCBI Taxonomy" id="96644"/>
    <lineage>
        <taxon>Eukaryota</taxon>
        <taxon>Metazoa</taxon>
        <taxon>Ecdysozoa</taxon>
        <taxon>Nematoda</taxon>
        <taxon>Chromadorea</taxon>
        <taxon>Rhabditida</taxon>
        <taxon>Rhabditina</taxon>
        <taxon>Rhabditomorpha</taxon>
        <taxon>Rhabditoidea</taxon>
        <taxon>Rhabditidae</taxon>
        <taxon>Mesorhabditinae</taxon>
        <taxon>Mesorhabditis</taxon>
    </lineage>
</organism>
<dbReference type="PANTHER" id="PTHR15598:SF5">
    <property type="entry name" value="ENHANCER OF MRNA-DECAPPING PROTEIN 4"/>
    <property type="match status" value="1"/>
</dbReference>
<keyword evidence="11" id="KW-1185">Reference proteome</keyword>
<comment type="subcellular location">
    <subcellularLocation>
        <location evidence="1">Cytoplasm</location>
        <location evidence="1">P-body</location>
    </subcellularLocation>
</comment>
<dbReference type="InterPro" id="IPR015943">
    <property type="entry name" value="WD40/YVTN_repeat-like_dom_sf"/>
</dbReference>
<dbReference type="InterPro" id="IPR032401">
    <property type="entry name" value="EDC4_WD40"/>
</dbReference>
<evidence type="ECO:0000313" key="10">
    <source>
        <dbReference type="EMBL" id="CAJ0567034.1"/>
    </source>
</evidence>
<comment type="caution">
    <text evidence="10">The sequence shown here is derived from an EMBL/GenBank/DDBJ whole genome shotgun (WGS) entry which is preliminary data.</text>
</comment>
<feature type="domain" description="Enhancer of mRNA-decapping protein 4 C-terminal" evidence="9">
    <location>
        <begin position="665"/>
        <end position="777"/>
    </location>
</feature>
<keyword evidence="4" id="KW-0853">WD repeat</keyword>
<dbReference type="GO" id="GO:0000932">
    <property type="term" value="C:P-body"/>
    <property type="evidence" value="ECO:0007669"/>
    <property type="project" value="UniProtKB-SubCell"/>
</dbReference>
<evidence type="ECO:0000256" key="5">
    <source>
        <dbReference type="ARBA" id="ARBA00022737"/>
    </source>
</evidence>
<reference evidence="10" key="1">
    <citation type="submission" date="2023-06" db="EMBL/GenBank/DDBJ databases">
        <authorList>
            <person name="Delattre M."/>
        </authorList>
    </citation>
    <scope>NUCLEOTIDE SEQUENCE</scope>
    <source>
        <strain evidence="10">AF72</strain>
    </source>
</reference>
<evidence type="ECO:0000313" key="11">
    <source>
        <dbReference type="Proteomes" id="UP001177023"/>
    </source>
</evidence>